<evidence type="ECO:0000313" key="3">
    <source>
        <dbReference type="Proteomes" id="UP001239445"/>
    </source>
</evidence>
<keyword evidence="1" id="KW-0472">Membrane</keyword>
<evidence type="ECO:0000256" key="1">
    <source>
        <dbReference type="SAM" id="Phobius"/>
    </source>
</evidence>
<sequence>MDYQCQSQFATDYYGLGVRLGIYFAWLGSYIANTMLPSEFTGAVDTATIFLLTLLIAMTNDSRTGTLSQIDGLTLMHMCGGTVFGVLSIWGYRTRLYSDEGPRAVRLFGGFGTHLRVAVSFAVSVFGMWFWLHGVTADGLTTLGGPDDPSDPKNPPECEVVYTFFFAKIRADSGIRYYYTVVCASCCLWFGTMFIVSCVAGLASFERFKSLFEFYHWGSRNRARYATGFNKKELRYMFLFLRVGNLVWLLFSAVTVEVTLNFNHVHGVLGGKHDGGLQLPSQLLPFTVGLFSFLRIIYFLLKEKFGAKENGVTSTPKLPAQEIEHPVDAAVVVKKDDNWYQAAGAEEGAVPEQGFPRADSYQIVARSLFVRYMVGWLPWLGLVVHPGIRARSRLSGIVERSAGLTVVSPALGVDPAYHGAQQEWQRTVYTGQPSVQSPTGSQHKTEG</sequence>
<dbReference type="Proteomes" id="UP001239445">
    <property type="component" value="Unassembled WGS sequence"/>
</dbReference>
<proteinExistence type="predicted"/>
<name>A0AAJ0BNH2_9PEZI</name>
<feature type="transmembrane region" description="Helical" evidence="1">
    <location>
        <begin position="113"/>
        <end position="132"/>
    </location>
</feature>
<gene>
    <name evidence="2" type="ORF">QBC47DRAFT_312263</name>
</gene>
<organism evidence="2 3">
    <name type="scientific">Echria macrotheca</name>
    <dbReference type="NCBI Taxonomy" id="438768"/>
    <lineage>
        <taxon>Eukaryota</taxon>
        <taxon>Fungi</taxon>
        <taxon>Dikarya</taxon>
        <taxon>Ascomycota</taxon>
        <taxon>Pezizomycotina</taxon>
        <taxon>Sordariomycetes</taxon>
        <taxon>Sordariomycetidae</taxon>
        <taxon>Sordariales</taxon>
        <taxon>Schizotheciaceae</taxon>
        <taxon>Echria</taxon>
    </lineage>
</organism>
<dbReference type="AlphaFoldDB" id="A0AAJ0BNH2"/>
<feature type="transmembrane region" description="Helical" evidence="1">
    <location>
        <begin position="177"/>
        <end position="203"/>
    </location>
</feature>
<accession>A0AAJ0BNH2</accession>
<feature type="transmembrane region" description="Helical" evidence="1">
    <location>
        <begin position="13"/>
        <end position="33"/>
    </location>
</feature>
<protein>
    <submittedName>
        <fullName evidence="2">Uncharacterized protein</fullName>
    </submittedName>
</protein>
<keyword evidence="1" id="KW-0812">Transmembrane</keyword>
<evidence type="ECO:0000313" key="2">
    <source>
        <dbReference type="EMBL" id="KAK1760072.1"/>
    </source>
</evidence>
<feature type="transmembrane region" description="Helical" evidence="1">
    <location>
        <begin position="282"/>
        <end position="301"/>
    </location>
</feature>
<keyword evidence="3" id="KW-1185">Reference proteome</keyword>
<feature type="transmembrane region" description="Helical" evidence="1">
    <location>
        <begin position="239"/>
        <end position="262"/>
    </location>
</feature>
<feature type="transmembrane region" description="Helical" evidence="1">
    <location>
        <begin position="40"/>
        <end position="60"/>
    </location>
</feature>
<feature type="transmembrane region" description="Helical" evidence="1">
    <location>
        <begin position="72"/>
        <end position="92"/>
    </location>
</feature>
<keyword evidence="1" id="KW-1133">Transmembrane helix</keyword>
<comment type="caution">
    <text evidence="2">The sequence shown here is derived from an EMBL/GenBank/DDBJ whole genome shotgun (WGS) entry which is preliminary data.</text>
</comment>
<dbReference type="EMBL" id="MU839827">
    <property type="protein sequence ID" value="KAK1760072.1"/>
    <property type="molecule type" value="Genomic_DNA"/>
</dbReference>
<reference evidence="2" key="1">
    <citation type="submission" date="2023-06" db="EMBL/GenBank/DDBJ databases">
        <title>Genome-scale phylogeny and comparative genomics of the fungal order Sordariales.</title>
        <authorList>
            <consortium name="Lawrence Berkeley National Laboratory"/>
            <person name="Hensen N."/>
            <person name="Bonometti L."/>
            <person name="Westerberg I."/>
            <person name="Brannstrom I.O."/>
            <person name="Guillou S."/>
            <person name="Cros-Aarteil S."/>
            <person name="Calhoun S."/>
            <person name="Haridas S."/>
            <person name="Kuo A."/>
            <person name="Mondo S."/>
            <person name="Pangilinan J."/>
            <person name="Riley R."/>
            <person name="Labutti K."/>
            <person name="Andreopoulos B."/>
            <person name="Lipzen A."/>
            <person name="Chen C."/>
            <person name="Yanf M."/>
            <person name="Daum C."/>
            <person name="Ng V."/>
            <person name="Clum A."/>
            <person name="Steindorff A."/>
            <person name="Ohm R."/>
            <person name="Martin F."/>
            <person name="Silar P."/>
            <person name="Natvig D."/>
            <person name="Lalanne C."/>
            <person name="Gautier V."/>
            <person name="Ament-Velasquez S.L."/>
            <person name="Kruys A."/>
            <person name="Hutchinson M.I."/>
            <person name="Powell A.J."/>
            <person name="Barry K."/>
            <person name="Miller A.N."/>
            <person name="Grigoriev I.V."/>
            <person name="Debuchy R."/>
            <person name="Gladieux P."/>
            <person name="Thoren M.H."/>
            <person name="Johannesson H."/>
        </authorList>
    </citation>
    <scope>NUCLEOTIDE SEQUENCE</scope>
    <source>
        <strain evidence="2">PSN4</strain>
    </source>
</reference>